<feature type="region of interest" description="Disordered" evidence="1">
    <location>
        <begin position="29"/>
        <end position="89"/>
    </location>
</feature>
<evidence type="ECO:0000313" key="3">
    <source>
        <dbReference type="Proteomes" id="UP001286313"/>
    </source>
</evidence>
<accession>A0AAE1GBF3</accession>
<gene>
    <name evidence="2" type="ORF">Pcinc_007130</name>
</gene>
<evidence type="ECO:0000256" key="1">
    <source>
        <dbReference type="SAM" id="MobiDB-lite"/>
    </source>
</evidence>
<name>A0AAE1GBF3_PETCI</name>
<proteinExistence type="predicted"/>
<sequence length="89" mass="9735">MSEMGASTKVLQRHPAVCLHSAPSLPLPYPNLYPVPPPSQPVQPPYPRPSPHASHPRPSHHPTLYPVSSLPRLSLHHPTRSPACRPPVT</sequence>
<protein>
    <submittedName>
        <fullName evidence="2">Uncharacterized protein</fullName>
    </submittedName>
</protein>
<dbReference type="AlphaFoldDB" id="A0AAE1GBF3"/>
<reference evidence="2" key="1">
    <citation type="submission" date="2023-10" db="EMBL/GenBank/DDBJ databases">
        <title>Genome assemblies of two species of porcelain crab, Petrolisthes cinctipes and Petrolisthes manimaculis (Anomura: Porcellanidae).</title>
        <authorList>
            <person name="Angst P."/>
        </authorList>
    </citation>
    <scope>NUCLEOTIDE SEQUENCE</scope>
    <source>
        <strain evidence="2">PB745_01</strain>
        <tissue evidence="2">Gill</tissue>
    </source>
</reference>
<keyword evidence="3" id="KW-1185">Reference proteome</keyword>
<dbReference type="EMBL" id="JAWQEG010000527">
    <property type="protein sequence ID" value="KAK3888821.1"/>
    <property type="molecule type" value="Genomic_DNA"/>
</dbReference>
<organism evidence="2 3">
    <name type="scientific">Petrolisthes cinctipes</name>
    <name type="common">Flat porcelain crab</name>
    <dbReference type="NCBI Taxonomy" id="88211"/>
    <lineage>
        <taxon>Eukaryota</taxon>
        <taxon>Metazoa</taxon>
        <taxon>Ecdysozoa</taxon>
        <taxon>Arthropoda</taxon>
        <taxon>Crustacea</taxon>
        <taxon>Multicrustacea</taxon>
        <taxon>Malacostraca</taxon>
        <taxon>Eumalacostraca</taxon>
        <taxon>Eucarida</taxon>
        <taxon>Decapoda</taxon>
        <taxon>Pleocyemata</taxon>
        <taxon>Anomura</taxon>
        <taxon>Galatheoidea</taxon>
        <taxon>Porcellanidae</taxon>
        <taxon>Petrolisthes</taxon>
    </lineage>
</organism>
<evidence type="ECO:0000313" key="2">
    <source>
        <dbReference type="EMBL" id="KAK3888821.1"/>
    </source>
</evidence>
<dbReference type="Proteomes" id="UP001286313">
    <property type="component" value="Unassembled WGS sequence"/>
</dbReference>
<comment type="caution">
    <text evidence="2">The sequence shown here is derived from an EMBL/GenBank/DDBJ whole genome shotgun (WGS) entry which is preliminary data.</text>
</comment>
<feature type="compositionally biased region" description="Pro residues" evidence="1">
    <location>
        <begin position="29"/>
        <end position="50"/>
    </location>
</feature>